<dbReference type="Proteomes" id="UP000198736">
    <property type="component" value="Unassembled WGS sequence"/>
</dbReference>
<dbReference type="EMBL" id="CZPZ01000031">
    <property type="protein sequence ID" value="CUS38207.1"/>
    <property type="molecule type" value="Genomic_DNA"/>
</dbReference>
<dbReference type="STRING" id="1742973.COMA2_40239"/>
<proteinExistence type="predicted"/>
<dbReference type="OrthoDB" id="9919150at2"/>
<dbReference type="PROSITE" id="PS51257">
    <property type="entry name" value="PROKAR_LIPOPROTEIN"/>
    <property type="match status" value="1"/>
</dbReference>
<accession>A0A0S4LLS1</accession>
<reference evidence="2" key="1">
    <citation type="submission" date="2015-10" db="EMBL/GenBank/DDBJ databases">
        <authorList>
            <person name="Luecker S."/>
            <person name="Luecker S."/>
        </authorList>
    </citation>
    <scope>NUCLEOTIDE SEQUENCE [LARGE SCALE GENOMIC DNA]</scope>
</reference>
<gene>
    <name evidence="1" type="ORF">COMA2_40239</name>
</gene>
<evidence type="ECO:0000313" key="1">
    <source>
        <dbReference type="EMBL" id="CUS38207.1"/>
    </source>
</evidence>
<sequence length="86" mass="9381">MNRTAMIRGMLAVVIGSMGLSGCGLDGVTGTLIRIDGEWYSIQTPKGEELRIHVDTHSRKDVVAAGDTVHVYVRKDGHAEFVQKLD</sequence>
<protein>
    <recommendedName>
        <fullName evidence="3">DUF5666 domain-containing protein</fullName>
    </recommendedName>
</protein>
<name>A0A0S4LLS1_9BACT</name>
<dbReference type="RefSeq" id="WP_090900045.1">
    <property type="nucleotide sequence ID" value="NZ_CZPZ01000031.1"/>
</dbReference>
<keyword evidence="2" id="KW-1185">Reference proteome</keyword>
<evidence type="ECO:0000313" key="2">
    <source>
        <dbReference type="Proteomes" id="UP000198736"/>
    </source>
</evidence>
<dbReference type="AlphaFoldDB" id="A0A0S4LLS1"/>
<organism evidence="1 2">
    <name type="scientific">Candidatus Nitrospira nitrificans</name>
    <dbReference type="NCBI Taxonomy" id="1742973"/>
    <lineage>
        <taxon>Bacteria</taxon>
        <taxon>Pseudomonadati</taxon>
        <taxon>Nitrospirota</taxon>
        <taxon>Nitrospiria</taxon>
        <taxon>Nitrospirales</taxon>
        <taxon>Nitrospiraceae</taxon>
        <taxon>Nitrospira</taxon>
    </lineage>
</organism>
<evidence type="ECO:0008006" key="3">
    <source>
        <dbReference type="Google" id="ProtNLM"/>
    </source>
</evidence>